<dbReference type="Pfam" id="PF09917">
    <property type="entry name" value="DUF2147"/>
    <property type="match status" value="1"/>
</dbReference>
<reference evidence="3 4" key="1">
    <citation type="submission" date="2016-02" db="EMBL/GenBank/DDBJ databases">
        <title>Draft genome sequence of Polaribacter atrinae KACC17473.</title>
        <authorList>
            <person name="Shin S.-K."/>
            <person name="Yi H."/>
        </authorList>
    </citation>
    <scope>NUCLEOTIDE SEQUENCE [LARGE SCALE GENOMIC DNA]</scope>
    <source>
        <strain evidence="3 4">KACC 17473</strain>
    </source>
</reference>
<gene>
    <name evidence="3" type="ORF">LPB303_14680</name>
</gene>
<dbReference type="InterPro" id="IPR019223">
    <property type="entry name" value="DUF2147"/>
</dbReference>
<dbReference type="OrthoDB" id="9814399at2"/>
<keyword evidence="4" id="KW-1185">Reference proteome</keyword>
<evidence type="ECO:0000313" key="3">
    <source>
        <dbReference type="EMBL" id="OAD42555.1"/>
    </source>
</evidence>
<accession>A0A176T552</accession>
<feature type="domain" description="DUF2147" evidence="2">
    <location>
        <begin position="24"/>
        <end position="139"/>
    </location>
</feature>
<dbReference type="PANTHER" id="PTHR36919">
    <property type="entry name" value="BLR1215 PROTEIN"/>
    <property type="match status" value="1"/>
</dbReference>
<sequence length="142" mass="16297">MKKLLFTFVLLMLAVTVNAQSILGNWKTVDDETGETKSIVNLYEENGKIYGKVVKVFNKDRQDAVCDKCEGDKKDKLILGMTIIEGMKKKGDEYKGGTILDPQKGKEYDCKIWLDEDNANKLNVRGYIAFLFRTQNWYRAVE</sequence>
<feature type="chain" id="PRO_5008049684" description="DUF2147 domain-containing protein" evidence="1">
    <location>
        <begin position="20"/>
        <end position="142"/>
    </location>
</feature>
<dbReference type="PANTHER" id="PTHR36919:SF3">
    <property type="entry name" value="BLL5882 PROTEIN"/>
    <property type="match status" value="1"/>
</dbReference>
<dbReference type="AlphaFoldDB" id="A0A176T552"/>
<dbReference type="EMBL" id="LVWE01000059">
    <property type="protein sequence ID" value="OAD42555.1"/>
    <property type="molecule type" value="Genomic_DNA"/>
</dbReference>
<dbReference type="RefSeq" id="WP_068451810.1">
    <property type="nucleotide sequence ID" value="NZ_CANKUV010000008.1"/>
</dbReference>
<dbReference type="Proteomes" id="UP000076923">
    <property type="component" value="Unassembled WGS sequence"/>
</dbReference>
<keyword evidence="1" id="KW-0732">Signal</keyword>
<organism evidence="3 4">
    <name type="scientific">Polaribacter atrinae</name>
    <dbReference type="NCBI Taxonomy" id="1333662"/>
    <lineage>
        <taxon>Bacteria</taxon>
        <taxon>Pseudomonadati</taxon>
        <taxon>Bacteroidota</taxon>
        <taxon>Flavobacteriia</taxon>
        <taxon>Flavobacteriales</taxon>
        <taxon>Flavobacteriaceae</taxon>
    </lineage>
</organism>
<dbReference type="Gene3D" id="2.40.128.520">
    <property type="match status" value="1"/>
</dbReference>
<comment type="caution">
    <text evidence="3">The sequence shown here is derived from an EMBL/GenBank/DDBJ whole genome shotgun (WGS) entry which is preliminary data.</text>
</comment>
<feature type="signal peptide" evidence="1">
    <location>
        <begin position="1"/>
        <end position="19"/>
    </location>
</feature>
<name>A0A176T552_9FLAO</name>
<proteinExistence type="predicted"/>
<dbReference type="STRING" id="1333662.LPB303_14680"/>
<evidence type="ECO:0000313" key="4">
    <source>
        <dbReference type="Proteomes" id="UP000076923"/>
    </source>
</evidence>
<evidence type="ECO:0000256" key="1">
    <source>
        <dbReference type="SAM" id="SignalP"/>
    </source>
</evidence>
<protein>
    <recommendedName>
        <fullName evidence="2">DUF2147 domain-containing protein</fullName>
    </recommendedName>
</protein>
<evidence type="ECO:0000259" key="2">
    <source>
        <dbReference type="Pfam" id="PF09917"/>
    </source>
</evidence>